<reference evidence="9 10" key="1">
    <citation type="submission" date="2019-04" db="EMBL/GenBank/DDBJ databases">
        <authorList>
            <person name="Van Vliet M D."/>
        </authorList>
    </citation>
    <scope>NUCLEOTIDE SEQUENCE [LARGE SCALE GENOMIC DNA]</scope>
    <source>
        <strain evidence="9 10">F21</strain>
    </source>
</reference>
<sequence length="468" mass="52101">MRKNPAEHYQTADADKVPVASKLIYAQGHLLSVIGNHVVMEMAGIILNVNLFVRPSLVGLAGTIFRLWSAFADPVVGNLSDNSRSTYGRRRPFIVLGALLCGFTFPLIWQVRREWGEFQVFSYFLVSSLIFYTAYAIFSVPYNTLAMEMSPDYHEKTRIMAWREMVGKTSFILVGWLFFFTESFKDPVSGMRWVSLGLAVLFIASGVLPGLFIKERFYKAASRQKKIPLRESLKATLSSGSFRMVMGMVVLTLIGSWSANYFGRYINIYYIFEGDTHAASVIEGWMRTAEMGAAVASIPMFTWLSRRFGKLSALKVNAGIVVFAALSRFVLVNPAHPWGMVANAALTGPGGTGVWIILGSLVADICDEDELKTGCRREGSYTSVLQLAITLGFSIAYLLSNIVLEQTGFDARLGSAQSASALTLMRGIYILLPPIAMIGMFWIISRYQLDEARCHAIRLELEQRRGKL</sequence>
<evidence type="ECO:0000256" key="6">
    <source>
        <dbReference type="ARBA" id="ARBA00022989"/>
    </source>
</evidence>
<keyword evidence="4" id="KW-1003">Cell membrane</keyword>
<evidence type="ECO:0000256" key="2">
    <source>
        <dbReference type="ARBA" id="ARBA00009617"/>
    </source>
</evidence>
<dbReference type="PANTHER" id="PTHR11328:SF24">
    <property type="entry name" value="MAJOR FACILITATOR SUPERFAMILY (MFS) PROFILE DOMAIN-CONTAINING PROTEIN"/>
    <property type="match status" value="1"/>
</dbReference>
<evidence type="ECO:0000313" key="10">
    <source>
        <dbReference type="Proteomes" id="UP000346198"/>
    </source>
</evidence>
<organism evidence="9 10">
    <name type="scientific">Pontiella sulfatireligans</name>
    <dbReference type="NCBI Taxonomy" id="2750658"/>
    <lineage>
        <taxon>Bacteria</taxon>
        <taxon>Pseudomonadati</taxon>
        <taxon>Kiritimatiellota</taxon>
        <taxon>Kiritimatiellia</taxon>
        <taxon>Kiritimatiellales</taxon>
        <taxon>Pontiellaceae</taxon>
        <taxon>Pontiella</taxon>
    </lineage>
</organism>
<keyword evidence="7 8" id="KW-0472">Membrane</keyword>
<dbReference type="InterPro" id="IPR018043">
    <property type="entry name" value="Na/Gal_symport_CS"/>
</dbReference>
<dbReference type="GO" id="GO:0015293">
    <property type="term" value="F:symporter activity"/>
    <property type="evidence" value="ECO:0007669"/>
    <property type="project" value="InterPro"/>
</dbReference>
<dbReference type="GO" id="GO:0006814">
    <property type="term" value="P:sodium ion transport"/>
    <property type="evidence" value="ECO:0007669"/>
    <property type="project" value="InterPro"/>
</dbReference>
<dbReference type="RefSeq" id="WP_136059857.1">
    <property type="nucleotide sequence ID" value="NZ_CAAHFH010000001.1"/>
</dbReference>
<feature type="transmembrane region" description="Helical" evidence="8">
    <location>
        <begin position="424"/>
        <end position="444"/>
    </location>
</feature>
<comment type="similarity">
    <text evidence="2">Belongs to the sodium:galactoside symporter (TC 2.A.2) family.</text>
</comment>
<feature type="transmembrane region" description="Helical" evidence="8">
    <location>
        <begin position="165"/>
        <end position="181"/>
    </location>
</feature>
<feature type="transmembrane region" description="Helical" evidence="8">
    <location>
        <begin position="123"/>
        <end position="145"/>
    </location>
</feature>
<feature type="transmembrane region" description="Helical" evidence="8">
    <location>
        <begin position="316"/>
        <end position="335"/>
    </location>
</feature>
<dbReference type="Proteomes" id="UP000346198">
    <property type="component" value="Unassembled WGS sequence"/>
</dbReference>
<dbReference type="AlphaFoldDB" id="A0A6C2UDS3"/>
<keyword evidence="6 8" id="KW-1133">Transmembrane helix</keyword>
<dbReference type="Gene3D" id="1.20.1250.20">
    <property type="entry name" value="MFS general substrate transporter like domains"/>
    <property type="match status" value="1"/>
</dbReference>
<proteinExistence type="inferred from homology"/>
<evidence type="ECO:0000256" key="4">
    <source>
        <dbReference type="ARBA" id="ARBA00022475"/>
    </source>
</evidence>
<feature type="transmembrane region" description="Helical" evidence="8">
    <location>
        <begin position="193"/>
        <end position="213"/>
    </location>
</feature>
<feature type="transmembrane region" description="Helical" evidence="8">
    <location>
        <begin position="93"/>
        <end position="111"/>
    </location>
</feature>
<evidence type="ECO:0000256" key="3">
    <source>
        <dbReference type="ARBA" id="ARBA00022448"/>
    </source>
</evidence>
<comment type="subcellular location">
    <subcellularLocation>
        <location evidence="1">Cell membrane</location>
        <topology evidence="1">Multi-pass membrane protein</topology>
    </subcellularLocation>
</comment>
<gene>
    <name evidence="9" type="primary">yjmB_1</name>
    <name evidence="9" type="ORF">SCARR_00414</name>
</gene>
<name>A0A6C2UDS3_9BACT</name>
<dbReference type="InterPro" id="IPR036259">
    <property type="entry name" value="MFS_trans_sf"/>
</dbReference>
<keyword evidence="10" id="KW-1185">Reference proteome</keyword>
<dbReference type="PROSITE" id="PS00872">
    <property type="entry name" value="NA_GALACTOSIDE_SYMP"/>
    <property type="match status" value="1"/>
</dbReference>
<evidence type="ECO:0000256" key="8">
    <source>
        <dbReference type="SAM" id="Phobius"/>
    </source>
</evidence>
<protein>
    <submittedName>
        <fullName evidence="9">Putative symporter YjmB</fullName>
    </submittedName>
</protein>
<keyword evidence="3" id="KW-0813">Transport</keyword>
<dbReference type="EMBL" id="CAAHFH010000001">
    <property type="protein sequence ID" value="VGO18362.1"/>
    <property type="molecule type" value="Genomic_DNA"/>
</dbReference>
<dbReference type="SUPFAM" id="SSF103473">
    <property type="entry name" value="MFS general substrate transporter"/>
    <property type="match status" value="1"/>
</dbReference>
<keyword evidence="5 8" id="KW-0812">Transmembrane</keyword>
<feature type="transmembrane region" description="Helical" evidence="8">
    <location>
        <begin position="341"/>
        <end position="363"/>
    </location>
</feature>
<feature type="transmembrane region" description="Helical" evidence="8">
    <location>
        <begin position="285"/>
        <end position="304"/>
    </location>
</feature>
<dbReference type="InterPro" id="IPR039672">
    <property type="entry name" value="MFS_2"/>
</dbReference>
<dbReference type="GO" id="GO:0005886">
    <property type="term" value="C:plasma membrane"/>
    <property type="evidence" value="ECO:0007669"/>
    <property type="project" value="UniProtKB-SubCell"/>
</dbReference>
<dbReference type="GO" id="GO:0008643">
    <property type="term" value="P:carbohydrate transport"/>
    <property type="evidence" value="ECO:0007669"/>
    <property type="project" value="InterPro"/>
</dbReference>
<feature type="transmembrane region" description="Helical" evidence="8">
    <location>
        <begin position="384"/>
        <end position="404"/>
    </location>
</feature>
<dbReference type="PANTHER" id="PTHR11328">
    <property type="entry name" value="MAJOR FACILITATOR SUPERFAMILY DOMAIN-CONTAINING PROTEIN"/>
    <property type="match status" value="1"/>
</dbReference>
<dbReference type="Pfam" id="PF13347">
    <property type="entry name" value="MFS_2"/>
    <property type="match status" value="1"/>
</dbReference>
<evidence type="ECO:0000313" key="9">
    <source>
        <dbReference type="EMBL" id="VGO18362.1"/>
    </source>
</evidence>
<evidence type="ECO:0000256" key="7">
    <source>
        <dbReference type="ARBA" id="ARBA00023136"/>
    </source>
</evidence>
<evidence type="ECO:0000256" key="5">
    <source>
        <dbReference type="ARBA" id="ARBA00022692"/>
    </source>
</evidence>
<accession>A0A6C2UDS3</accession>
<evidence type="ECO:0000256" key="1">
    <source>
        <dbReference type="ARBA" id="ARBA00004651"/>
    </source>
</evidence>